<dbReference type="InterPro" id="IPR014528">
    <property type="entry name" value="GdpP/PdeA"/>
</dbReference>
<keyword evidence="2" id="KW-0464">Manganese</keyword>
<dbReference type="FunFam" id="3.90.1640.10:FF:000002">
    <property type="entry name" value="Cyclic-di-AMP phosphodiesterase"/>
    <property type="match status" value="1"/>
</dbReference>
<dbReference type="Gene3D" id="3.30.450.20">
    <property type="entry name" value="PAS domain"/>
    <property type="match status" value="1"/>
</dbReference>
<comment type="subcellular location">
    <subcellularLocation>
        <location evidence="1">Cell membrane</location>
    </subcellularLocation>
</comment>
<accession>V2Y4Q4</accession>
<comment type="caution">
    <text evidence="6">The sequence shown here is derived from an EMBL/GenBank/DDBJ whole genome shotgun (WGS) entry which is preliminary data.</text>
</comment>
<dbReference type="InterPro" id="IPR051319">
    <property type="entry name" value="Oligoribo/pAp-PDE_c-di-AMP_PDE"/>
</dbReference>
<dbReference type="InterPro" id="IPR001667">
    <property type="entry name" value="DDH_dom"/>
</dbReference>
<dbReference type="Proteomes" id="UP000018227">
    <property type="component" value="Unassembled WGS sequence"/>
</dbReference>
<dbReference type="Gene3D" id="3.10.310.30">
    <property type="match status" value="1"/>
</dbReference>
<dbReference type="PANTHER" id="PTHR47618:SF2">
    <property type="entry name" value="CYCLIC-DI-AMP PHOSPHODIESTERASE GDPP"/>
    <property type="match status" value="1"/>
</dbReference>
<feature type="binding site" evidence="2">
    <location>
        <position position="523"/>
    </location>
    <ligand>
        <name>Mn(2+)</name>
        <dbReference type="ChEBI" id="CHEBI:29035"/>
        <label>2</label>
    </ligand>
</feature>
<dbReference type="GO" id="GO:0003676">
    <property type="term" value="F:nucleic acid binding"/>
    <property type="evidence" value="ECO:0007669"/>
    <property type="project" value="UniProtKB-UniRule"/>
</dbReference>
<feature type="domain" description="DHHA1" evidence="5">
    <location>
        <begin position="601"/>
        <end position="673"/>
    </location>
</feature>
<dbReference type="GO" id="GO:0005886">
    <property type="term" value="C:plasma membrane"/>
    <property type="evidence" value="ECO:0007669"/>
    <property type="project" value="UniProtKB-SubCell"/>
</dbReference>
<feature type="binding site" evidence="2">
    <location>
        <position position="444"/>
    </location>
    <ligand>
        <name>Mn(2+)</name>
        <dbReference type="ChEBI" id="CHEBI:29035"/>
        <label>1</label>
    </ligand>
</feature>
<dbReference type="InterPro" id="IPR003156">
    <property type="entry name" value="DHHA1_dom"/>
</dbReference>
<evidence type="ECO:0000259" key="4">
    <source>
        <dbReference type="Pfam" id="PF01368"/>
    </source>
</evidence>
<dbReference type="GO" id="GO:0016787">
    <property type="term" value="F:hydrolase activity"/>
    <property type="evidence" value="ECO:0007669"/>
    <property type="project" value="UniProtKB-UniRule"/>
</dbReference>
<proteinExistence type="inferred from homology"/>
<dbReference type="Gene3D" id="3.90.1640.10">
    <property type="entry name" value="inorganic pyrophosphatase (n-terminal core)"/>
    <property type="match status" value="1"/>
</dbReference>
<organism evidence="6 7">
    <name type="scientific">Catonella morbi ATCC 51271</name>
    <dbReference type="NCBI Taxonomy" id="592026"/>
    <lineage>
        <taxon>Bacteria</taxon>
        <taxon>Bacillati</taxon>
        <taxon>Bacillota</taxon>
        <taxon>Clostridia</taxon>
        <taxon>Lachnospirales</taxon>
        <taxon>Lachnospiraceae</taxon>
        <taxon>Catonella</taxon>
    </lineage>
</organism>
<keyword evidence="1" id="KW-1003">Cell membrane</keyword>
<dbReference type="Pfam" id="PF02272">
    <property type="entry name" value="DHHA1"/>
    <property type="match status" value="1"/>
</dbReference>
<evidence type="ECO:0000256" key="3">
    <source>
        <dbReference type="SAM" id="Phobius"/>
    </source>
</evidence>
<evidence type="ECO:0000256" key="1">
    <source>
        <dbReference type="PIRNR" id="PIRNR026583"/>
    </source>
</evidence>
<evidence type="ECO:0000256" key="2">
    <source>
        <dbReference type="PIRSR" id="PIRSR026583-50"/>
    </source>
</evidence>
<keyword evidence="3" id="KW-1133">Transmembrane helix</keyword>
<dbReference type="EC" id="3.1.4.-" evidence="1"/>
<dbReference type="STRING" id="592026.GCWU0000282_001111"/>
<feature type="binding site" evidence="2">
    <location>
        <position position="444"/>
    </location>
    <ligand>
        <name>Mn(2+)</name>
        <dbReference type="ChEBI" id="CHEBI:29035"/>
        <label>2</label>
    </ligand>
</feature>
<evidence type="ECO:0000313" key="6">
    <source>
        <dbReference type="EMBL" id="ESL03943.1"/>
    </source>
</evidence>
<name>V2Y4Q4_9FIRM</name>
<dbReference type="RefSeq" id="WP_023353992.1">
    <property type="nucleotide sequence ID" value="NZ_KI535367.1"/>
</dbReference>
<dbReference type="GO" id="GO:0106409">
    <property type="term" value="F:cyclic-di-AMP phosphodiesterase activity"/>
    <property type="evidence" value="ECO:0007669"/>
    <property type="project" value="RHEA"/>
</dbReference>
<dbReference type="HOGENOM" id="CLU_018278_0_0_9"/>
<feature type="transmembrane region" description="Helical" evidence="3">
    <location>
        <begin position="20"/>
        <end position="39"/>
    </location>
</feature>
<comment type="catalytic activity">
    <reaction evidence="1">
        <text>3',3'-c-di-AMP + H2O = 5'-O-phosphonoadenylyl-(3'-&gt;5')-adenosine + H(+)</text>
        <dbReference type="Rhea" id="RHEA:54420"/>
        <dbReference type="ChEBI" id="CHEBI:15377"/>
        <dbReference type="ChEBI" id="CHEBI:15378"/>
        <dbReference type="ChEBI" id="CHEBI:71500"/>
        <dbReference type="ChEBI" id="CHEBI:138171"/>
    </reaction>
</comment>
<gene>
    <name evidence="6" type="ORF">GCWU0000282_001111</name>
</gene>
<feature type="binding site" evidence="2">
    <location>
        <position position="374"/>
    </location>
    <ligand>
        <name>Mn(2+)</name>
        <dbReference type="ChEBI" id="CHEBI:29035"/>
        <label>1</label>
    </ligand>
</feature>
<feature type="binding site" evidence="2">
    <location>
        <position position="376"/>
    </location>
    <ligand>
        <name>Mn(2+)</name>
        <dbReference type="ChEBI" id="CHEBI:29035"/>
        <label>2</label>
    </ligand>
</feature>
<protein>
    <recommendedName>
        <fullName evidence="1">Cyclic-di-AMP phosphodiesterase</fullName>
        <ecNumber evidence="1">3.1.4.-</ecNumber>
    </recommendedName>
</protein>
<dbReference type="PIRSF" id="PIRSF026583">
    <property type="entry name" value="YybT"/>
    <property type="match status" value="1"/>
</dbReference>
<feature type="transmembrane region" description="Helical" evidence="3">
    <location>
        <begin position="45"/>
        <end position="65"/>
    </location>
</feature>
<dbReference type="GO" id="GO:0046872">
    <property type="term" value="F:metal ion binding"/>
    <property type="evidence" value="ECO:0007669"/>
    <property type="project" value="UniProtKB-KW"/>
</dbReference>
<comment type="function">
    <text evidence="1">Has phosphodiesterase (PDE) activity against cyclic-di-AMP (c-di-AMP).</text>
</comment>
<dbReference type="Pfam" id="PF24898">
    <property type="entry name" value="GGDEF_GdpP"/>
    <property type="match status" value="1"/>
</dbReference>
<reference evidence="6 7" key="1">
    <citation type="submission" date="2013-06" db="EMBL/GenBank/DDBJ databases">
        <authorList>
            <person name="Weinstock G."/>
            <person name="Sodergren E."/>
            <person name="Clifton S."/>
            <person name="Fulton L."/>
            <person name="Fulton B."/>
            <person name="Courtney L."/>
            <person name="Fronick C."/>
            <person name="Harrison M."/>
            <person name="Strong C."/>
            <person name="Farmer C."/>
            <person name="Delahaunty K."/>
            <person name="Markovic C."/>
            <person name="Hall O."/>
            <person name="Minx P."/>
            <person name="Tomlinson C."/>
            <person name="Mitreva M."/>
            <person name="Nelson J."/>
            <person name="Hou S."/>
            <person name="Wollam A."/>
            <person name="Pepin K.H."/>
            <person name="Johnson M."/>
            <person name="Bhonagiri V."/>
            <person name="Nash W.E."/>
            <person name="Warren W."/>
            <person name="Chinwalla A."/>
            <person name="Mardis E.R."/>
            <person name="Wilson R.K."/>
        </authorList>
    </citation>
    <scope>NUCLEOTIDE SEQUENCE [LARGE SCALE GENOMIC DNA]</scope>
    <source>
        <strain evidence="6 7">ATCC 51271</strain>
    </source>
</reference>
<keyword evidence="7" id="KW-1185">Reference proteome</keyword>
<keyword evidence="2" id="KW-0479">Metal-binding</keyword>
<comment type="similarity">
    <text evidence="1">Belongs to the GdpP/PdeA phosphodiesterase family.</text>
</comment>
<dbReference type="AlphaFoldDB" id="V2Y4Q4"/>
<feature type="binding site" evidence="2">
    <location>
        <position position="370"/>
    </location>
    <ligand>
        <name>Mn(2+)</name>
        <dbReference type="ChEBI" id="CHEBI:29035"/>
        <label>1</label>
    </ligand>
</feature>
<feature type="binding site" evidence="2">
    <location>
        <position position="468"/>
    </location>
    <ligand>
        <name>Mn(2+)</name>
        <dbReference type="ChEBI" id="CHEBI:29035"/>
        <label>2</label>
    </ligand>
</feature>
<evidence type="ECO:0000259" key="5">
    <source>
        <dbReference type="Pfam" id="PF02272"/>
    </source>
</evidence>
<dbReference type="Pfam" id="PF01368">
    <property type="entry name" value="DHH"/>
    <property type="match status" value="1"/>
</dbReference>
<comment type="cofactor">
    <cofactor evidence="2">
        <name>Mn(2+)</name>
        <dbReference type="ChEBI" id="CHEBI:29035"/>
    </cofactor>
    <text evidence="2">For phosphodiesterase activity, probably binds 2 Mn(2+) per subunit.</text>
</comment>
<dbReference type="SUPFAM" id="SSF64182">
    <property type="entry name" value="DHH phosphoesterases"/>
    <property type="match status" value="1"/>
</dbReference>
<evidence type="ECO:0000313" key="7">
    <source>
        <dbReference type="Proteomes" id="UP000018227"/>
    </source>
</evidence>
<feature type="domain" description="DDH" evidence="4">
    <location>
        <begin position="364"/>
        <end position="520"/>
    </location>
</feature>
<keyword evidence="1 3" id="KW-0472">Membrane</keyword>
<dbReference type="EMBL" id="ACIL03000007">
    <property type="protein sequence ID" value="ESL03943.1"/>
    <property type="molecule type" value="Genomic_DNA"/>
</dbReference>
<dbReference type="InterPro" id="IPR038763">
    <property type="entry name" value="DHH_sf"/>
</dbReference>
<keyword evidence="3" id="KW-0812">Transmembrane</keyword>
<dbReference type="PANTHER" id="PTHR47618">
    <property type="entry name" value="BIFUNCTIONAL OLIGORIBONUCLEASE AND PAP PHOSPHATASE NRNA"/>
    <property type="match status" value="1"/>
</dbReference>
<keyword evidence="1" id="KW-0378">Hydrolase</keyword>
<dbReference type="eggNOG" id="COG3887">
    <property type="taxonomic scope" value="Bacteria"/>
</dbReference>
<sequence length="684" mass="76720">MKVDKQNKQAVSNRLKFYFAWPMILSTVLIAMNAAIYMINADIAILISLFLMVYVVFAVFIYIFGKIGFKTEMVRYAMDIAKIEAARLNEMEVPYAVVDERGNIHWCNDAFYDIANSDNVDKKSILELFPEFSNELSSVEESDIEIIAKKDGKEYRVVFRRKTEAEEAEKQGDAWNGGISVFFYDITEINELKRENSENKMIMGLLYIDNYEEALESIDDVKRSLLSALVERKITKFMQSIDAVTRKLEKDKYIVIFKNKYLEKLKNDRFSILDEVKGVNIGNDMAVTLSFGIGISKESYTQSSDFARAAIDMALGRGGDQVVIKEKNNITYFGGKSQRTGTNTRVKARVKAHALSELIEAKDNVLIMGHKNSDTDAIGAAIGVYRICRTFNTTAHIVINDISSSIAPTIDKMKATSENGEELFVTGEQALGMVDKDTMLVVVDVNNPKFVECEELLYKVNTIVLLDHHRQGKDVINNTVLSYIEEYASSSCELVAEILQYIDLDVKMTSTEAAAMYSGIMIDTNNFLTKTGVRTFEAAAFLRRNGADVTKIRKAFRTEMDEFKLKSKIASSAEIYRDYFAFARNTEGDIKDKNRVILGAKVANELMGILNVKASFVFTPCEGEIYISARSIDEFNVQTLMESIGGGGHLSVAGAQPKNVTIEEAEKIVKDALDLVIDVDDKKG</sequence>